<feature type="repeat" description="ANK" evidence="4">
    <location>
        <begin position="80"/>
        <end position="112"/>
    </location>
</feature>
<protein>
    <recommendedName>
        <fullName evidence="6">Oxysterol-binding protein</fullName>
    </recommendedName>
</protein>
<keyword evidence="1 6" id="KW-0813">Transport</keyword>
<dbReference type="PROSITE" id="PS50003">
    <property type="entry name" value="PH_DOMAIN"/>
    <property type="match status" value="1"/>
</dbReference>
<feature type="region of interest" description="Disordered" evidence="8">
    <location>
        <begin position="505"/>
        <end position="536"/>
    </location>
</feature>
<dbReference type="InterPro" id="IPR001849">
    <property type="entry name" value="PH_domain"/>
</dbReference>
<dbReference type="InterPro" id="IPR002110">
    <property type="entry name" value="Ankyrin_rpt"/>
</dbReference>
<dbReference type="Pfam" id="PF00169">
    <property type="entry name" value="PH"/>
    <property type="match status" value="1"/>
</dbReference>
<dbReference type="SUPFAM" id="SSF144000">
    <property type="entry name" value="Oxysterol-binding protein-like"/>
    <property type="match status" value="1"/>
</dbReference>
<evidence type="ECO:0000259" key="9">
    <source>
        <dbReference type="PROSITE" id="PS50003"/>
    </source>
</evidence>
<organism evidence="10 11">
    <name type="scientific">Python bivittatus</name>
    <name type="common">Burmese python</name>
    <name type="synonym">Python molurus bivittatus</name>
    <dbReference type="NCBI Taxonomy" id="176946"/>
    <lineage>
        <taxon>Eukaryota</taxon>
        <taxon>Metazoa</taxon>
        <taxon>Chordata</taxon>
        <taxon>Craniata</taxon>
        <taxon>Vertebrata</taxon>
        <taxon>Euteleostomi</taxon>
        <taxon>Lepidosauria</taxon>
        <taxon>Squamata</taxon>
        <taxon>Bifurcata</taxon>
        <taxon>Unidentata</taxon>
        <taxon>Episquamata</taxon>
        <taxon>Toxicofera</taxon>
        <taxon>Serpentes</taxon>
        <taxon>Henophidia</taxon>
        <taxon>Pythonidae</taxon>
        <taxon>Python</taxon>
    </lineage>
</organism>
<dbReference type="Gene3D" id="1.25.40.20">
    <property type="entry name" value="Ankyrin repeat-containing domain"/>
    <property type="match status" value="2"/>
</dbReference>
<dbReference type="PANTHER" id="PTHR10972">
    <property type="entry name" value="OXYSTEROL-BINDING PROTEIN-RELATED"/>
    <property type="match status" value="1"/>
</dbReference>
<keyword evidence="3" id="KW-0446">Lipid-binding</keyword>
<feature type="compositionally biased region" description="Basic and acidic residues" evidence="8">
    <location>
        <begin position="517"/>
        <end position="526"/>
    </location>
</feature>
<keyword evidence="10" id="KW-1185">Reference proteome</keyword>
<accession>A0A9F5MWZ4</accession>
<dbReference type="Pfam" id="PF12796">
    <property type="entry name" value="Ank_2"/>
    <property type="match status" value="2"/>
</dbReference>
<evidence type="ECO:0000313" key="11">
    <source>
        <dbReference type="RefSeq" id="XP_025022252.1"/>
    </source>
</evidence>
<evidence type="ECO:0000256" key="3">
    <source>
        <dbReference type="ARBA" id="ARBA00023121"/>
    </source>
</evidence>
<feature type="coiled-coil region" evidence="7">
    <location>
        <begin position="435"/>
        <end position="462"/>
    </location>
</feature>
<feature type="domain" description="PH" evidence="9">
    <location>
        <begin position="237"/>
        <end position="335"/>
    </location>
</feature>
<dbReference type="Proteomes" id="UP000695026">
    <property type="component" value="Unplaced"/>
</dbReference>
<dbReference type="SMART" id="SM00248">
    <property type="entry name" value="ANK"/>
    <property type="match status" value="4"/>
</dbReference>
<dbReference type="AlphaFoldDB" id="A0A9F5MWZ4"/>
<dbReference type="SUPFAM" id="SSF50729">
    <property type="entry name" value="PH domain-like"/>
    <property type="match status" value="1"/>
</dbReference>
<evidence type="ECO:0000256" key="8">
    <source>
        <dbReference type="SAM" id="MobiDB-lite"/>
    </source>
</evidence>
<sequence length="813" mass="92132">MNTEAEQQLLHNARNGKSEEVKQLLETMKKGEIIFNINCKGRSKSNLGWTPLHLACYFGHTSVVKDLLEAGADVNVLNDMGDTPLHRAAFTGRKEVVMLLLECDADISIVNGNGQTAKEVTYDKEIREMLEAVERTQERKLEELLLRAAREGETGKLAALLNRSNPPDINCTDQMGNTPLHCAAYRAHKHCALKLLKRGADTKIKNKNGQTPLALAQGAEMKQVLGVGIAKVTNKILKRYEGLLWKSSRFFGWKPYWVVLEHGVLSWYQKQADVGNSNHRQGCKHLTQAICTVKNADGCLFSIKCFDNTIHSFKVPKASQQSRENWIHAIEDHSAYSTHYCTQEQQSDDEEDDDATSIAELQDSLKIAQSCQQRLDKEISSFQSMIKSSENPEGIPTLFLRRAEEISKTARETCEALSNCIKLFTRQEGVRNLKLEHEQEKNKILSEALETLATEHHELEQSLVKGSPPLSILSEEQFYDAISDSESEKSFTGFETVTSFSFEDSEDSSDTITSNMSEEKAHKNRETLSNGIKKHRTSLPSPMFSRNDFSIWSILRKCIGMELSKITMPVIFNEPLSFLQRLTEYMEHTYLIHKASLLSDPDERMKCVAAFAVSAVASQWERTGKPFNPLLGETYELVREDLGFRLISEQVSHHPPISAFYAEGLNNDFIFHGSIYPKLKFWGKSVEAEPKGIITLKLLEHNEAYTWTNPTCCVHNIIVGKLWIEQYGNMEITNHKTGEKCLLNFKPCGLFGKELHKVEGYIQDKSKKKLCALYGKWTECLYSVDLTTFEAYKKSDKKNTEEKKNNKQGNKNT</sequence>
<dbReference type="GeneID" id="103060700"/>
<dbReference type="PROSITE" id="PS50088">
    <property type="entry name" value="ANK_REPEAT"/>
    <property type="match status" value="3"/>
</dbReference>
<dbReference type="Gene3D" id="2.30.29.30">
    <property type="entry name" value="Pleckstrin-homology domain (PH domain)/Phosphotyrosine-binding domain (PTB)"/>
    <property type="match status" value="1"/>
</dbReference>
<comment type="similarity">
    <text evidence="5">Belongs to the OSBP family.</text>
</comment>
<evidence type="ECO:0000256" key="5">
    <source>
        <dbReference type="RuleBase" id="RU003844"/>
    </source>
</evidence>
<dbReference type="SMART" id="SM00233">
    <property type="entry name" value="PH"/>
    <property type="match status" value="1"/>
</dbReference>
<gene>
    <name evidence="11" type="primary">OSBPL1A</name>
</gene>
<dbReference type="RefSeq" id="XP_025022252.1">
    <property type="nucleotide sequence ID" value="XM_025166484.1"/>
</dbReference>
<evidence type="ECO:0000313" key="10">
    <source>
        <dbReference type="Proteomes" id="UP000695026"/>
    </source>
</evidence>
<keyword evidence="7" id="KW-0175">Coiled coil</keyword>
<dbReference type="PROSITE" id="PS50297">
    <property type="entry name" value="ANK_REP_REGION"/>
    <property type="match status" value="3"/>
</dbReference>
<dbReference type="InterPro" id="IPR036770">
    <property type="entry name" value="Ankyrin_rpt-contain_sf"/>
</dbReference>
<dbReference type="SUPFAM" id="SSF48403">
    <property type="entry name" value="Ankyrin repeat"/>
    <property type="match status" value="1"/>
</dbReference>
<evidence type="ECO:0000256" key="6">
    <source>
        <dbReference type="RuleBase" id="RU003845"/>
    </source>
</evidence>
<dbReference type="PROSITE" id="PS01013">
    <property type="entry name" value="OSBP"/>
    <property type="match status" value="1"/>
</dbReference>
<reference evidence="11" key="1">
    <citation type="submission" date="2025-08" db="UniProtKB">
        <authorList>
            <consortium name="RefSeq"/>
        </authorList>
    </citation>
    <scope>IDENTIFICATION</scope>
    <source>
        <tissue evidence="11">Liver</tissue>
    </source>
</reference>
<dbReference type="CTD" id="114876"/>
<dbReference type="InterPro" id="IPR018494">
    <property type="entry name" value="Oxysterol-bd_CS"/>
</dbReference>
<dbReference type="GO" id="GO:0005886">
    <property type="term" value="C:plasma membrane"/>
    <property type="evidence" value="ECO:0007669"/>
    <property type="project" value="TreeGrafter"/>
</dbReference>
<dbReference type="GO" id="GO:0006869">
    <property type="term" value="P:lipid transport"/>
    <property type="evidence" value="ECO:0007669"/>
    <property type="project" value="UniProtKB-KW"/>
</dbReference>
<proteinExistence type="inferred from homology"/>
<dbReference type="GO" id="GO:0015485">
    <property type="term" value="F:cholesterol binding"/>
    <property type="evidence" value="ECO:0007669"/>
    <property type="project" value="TreeGrafter"/>
</dbReference>
<dbReference type="FunFam" id="1.25.40.20:FF:000094">
    <property type="entry name" value="Oxysterol-binding protein"/>
    <property type="match status" value="1"/>
</dbReference>
<keyword evidence="2 6" id="KW-0445">Lipid transport</keyword>
<keyword evidence="4" id="KW-0040">ANK repeat</keyword>
<dbReference type="Pfam" id="PF01237">
    <property type="entry name" value="Oxysterol_BP"/>
    <property type="match status" value="1"/>
</dbReference>
<dbReference type="Gene3D" id="2.40.160.120">
    <property type="match status" value="1"/>
</dbReference>
<feature type="repeat" description="ANK" evidence="4">
    <location>
        <begin position="47"/>
        <end position="79"/>
    </location>
</feature>
<evidence type="ECO:0000256" key="2">
    <source>
        <dbReference type="ARBA" id="ARBA00023055"/>
    </source>
</evidence>
<dbReference type="FunFam" id="2.30.29.30:FF:000231">
    <property type="entry name" value="Oxysterol-binding protein"/>
    <property type="match status" value="1"/>
</dbReference>
<dbReference type="InterPro" id="IPR011993">
    <property type="entry name" value="PH-like_dom_sf"/>
</dbReference>
<dbReference type="InterPro" id="IPR000648">
    <property type="entry name" value="Oxysterol-bd"/>
</dbReference>
<dbReference type="FunFam" id="2.40.160.120:FF:000005">
    <property type="entry name" value="Oxysterol-binding protein"/>
    <property type="match status" value="1"/>
</dbReference>
<dbReference type="GO" id="GO:0005829">
    <property type="term" value="C:cytosol"/>
    <property type="evidence" value="ECO:0007669"/>
    <property type="project" value="TreeGrafter"/>
</dbReference>
<evidence type="ECO:0000256" key="4">
    <source>
        <dbReference type="PROSITE-ProRule" id="PRU00023"/>
    </source>
</evidence>
<evidence type="ECO:0000256" key="1">
    <source>
        <dbReference type="ARBA" id="ARBA00022448"/>
    </source>
</evidence>
<dbReference type="GO" id="GO:0097038">
    <property type="term" value="C:perinuclear endoplasmic reticulum"/>
    <property type="evidence" value="ECO:0007669"/>
    <property type="project" value="TreeGrafter"/>
</dbReference>
<name>A0A9F5MWZ4_PYTBI</name>
<feature type="repeat" description="ANK" evidence="4">
    <location>
        <begin position="175"/>
        <end position="207"/>
    </location>
</feature>
<dbReference type="PANTHER" id="PTHR10972:SF53">
    <property type="entry name" value="OXYSTEROL-BINDING PROTEIN-RELATED PROTEIN 1"/>
    <property type="match status" value="1"/>
</dbReference>
<dbReference type="InterPro" id="IPR037239">
    <property type="entry name" value="OSBP_sf"/>
</dbReference>
<evidence type="ECO:0000256" key="7">
    <source>
        <dbReference type="SAM" id="Coils"/>
    </source>
</evidence>